<evidence type="ECO:0000313" key="4">
    <source>
        <dbReference type="EMBL" id="KAF7343580.1"/>
    </source>
</evidence>
<dbReference type="Pfam" id="PF18758">
    <property type="entry name" value="KDZ"/>
    <property type="match status" value="1"/>
</dbReference>
<protein>
    <recommendedName>
        <fullName evidence="3">CxC1-like cysteine cluster associated with KDZ transposases domain-containing protein</fullName>
    </recommendedName>
</protein>
<dbReference type="PANTHER" id="PTHR33096:SF1">
    <property type="entry name" value="CXC1-LIKE CYSTEINE CLUSTER ASSOCIATED WITH KDZ TRANSPOSASES DOMAIN-CONTAINING PROTEIN"/>
    <property type="match status" value="1"/>
</dbReference>
<feature type="region of interest" description="Disordered" evidence="2">
    <location>
        <begin position="283"/>
        <end position="403"/>
    </location>
</feature>
<name>A0A8H6XNN2_9AGAR</name>
<dbReference type="AlphaFoldDB" id="A0A8H6XNN2"/>
<feature type="domain" description="CxC1-like cysteine cluster associated with KDZ transposases" evidence="3">
    <location>
        <begin position="169"/>
        <end position="249"/>
    </location>
</feature>
<dbReference type="Pfam" id="PF18802">
    <property type="entry name" value="CxC1"/>
    <property type="match status" value="1"/>
</dbReference>
<evidence type="ECO:0000313" key="5">
    <source>
        <dbReference type="Proteomes" id="UP000623467"/>
    </source>
</evidence>
<dbReference type="InterPro" id="IPR041320">
    <property type="entry name" value="CxC1"/>
</dbReference>
<feature type="compositionally biased region" description="Polar residues" evidence="2">
    <location>
        <begin position="370"/>
        <end position="381"/>
    </location>
</feature>
<feature type="region of interest" description="Disordered" evidence="2">
    <location>
        <begin position="1"/>
        <end position="30"/>
    </location>
</feature>
<dbReference type="OrthoDB" id="3364670at2759"/>
<dbReference type="PANTHER" id="PTHR33096">
    <property type="entry name" value="CXC2 DOMAIN-CONTAINING PROTEIN"/>
    <property type="match status" value="1"/>
</dbReference>
<feature type="compositionally biased region" description="Pro residues" evidence="2">
    <location>
        <begin position="330"/>
        <end position="341"/>
    </location>
</feature>
<dbReference type="Proteomes" id="UP000623467">
    <property type="component" value="Unassembled WGS sequence"/>
</dbReference>
<evidence type="ECO:0000256" key="2">
    <source>
        <dbReference type="SAM" id="MobiDB-lite"/>
    </source>
</evidence>
<dbReference type="InterPro" id="IPR040521">
    <property type="entry name" value="KDZ"/>
</dbReference>
<dbReference type="EMBL" id="JACAZH010000023">
    <property type="protein sequence ID" value="KAF7343580.1"/>
    <property type="molecule type" value="Genomic_DNA"/>
</dbReference>
<feature type="compositionally biased region" description="Pro residues" evidence="2">
    <location>
        <begin position="352"/>
        <end position="363"/>
    </location>
</feature>
<sequence>MPVGYRPRLCARQDAPSYKPIPGPPLPHHNTKAGKIRPLVHLGNGSTLAQPVLPPLPGQVGFTGDRPQDDTIRPAAGPDDLTVTDEQEYDLGPYYYNHGDAPADSTAPTRHARKRENQATQWLDTVIPLLIPIYMELVQKTENLHTLDAISPNMPACTCTGEELNGRGKVKNLKVRLVSWTALEEVTIRICPCSLAALQLLQRGYFACAPLEPTLAIELRLLKFIRRLFLNIAPNNTVLANTLETFLDSMGYKLENRLTGHFMTTIDDMVSISHNALPQNQPVAWEISNPPSPSMPRPGLPEAEASGLRRPLIVISPPSSPMKRGRSPGGTPPPDSSPPASPTKRRRQFSPGTPPPDSSPPASPTKRRQQSSPLPSHSRSPTPSPEHDHPPNPFPKLEDRTRPSDYLRARCPACFGGKWEDPEMMQQGEGWMRPPRQHPNTLFIPPDVVNKMDAYVDSIRPPRKPARSKSKGKHTAVEVEEVDDHFEHPAMPVPKSVLDDCEPSFLAADEKRAKSSTQFFDDTGLMALNCRHDHALFLVNMKSAGKKQSYMYTLLMTLRTHLPVAFVVGLLYDIACQTHRSALKWGFLPPEYLARLQFAVSVLHAYGHHWVCQLKYHPVDAAMAEGDLQTAREKLSRMKEAMNRKEQALGVQDRKTLQHLKNSKFITARMNAHALKYRVCEKLRNRKFELNRVERNYHRKKTDGKMKTHIEDAVKRRDPGIQSLVRQYNNLCKQMLNLIAQRKAS</sequence>
<comment type="caution">
    <text evidence="4">The sequence shown here is derived from an EMBL/GenBank/DDBJ whole genome shotgun (WGS) entry which is preliminary data.</text>
</comment>
<proteinExistence type="predicted"/>
<keyword evidence="5" id="KW-1185">Reference proteome</keyword>
<keyword evidence="1" id="KW-0175">Coiled coil</keyword>
<organism evidence="4 5">
    <name type="scientific">Mycena sanguinolenta</name>
    <dbReference type="NCBI Taxonomy" id="230812"/>
    <lineage>
        <taxon>Eukaryota</taxon>
        <taxon>Fungi</taxon>
        <taxon>Dikarya</taxon>
        <taxon>Basidiomycota</taxon>
        <taxon>Agaricomycotina</taxon>
        <taxon>Agaricomycetes</taxon>
        <taxon>Agaricomycetidae</taxon>
        <taxon>Agaricales</taxon>
        <taxon>Marasmiineae</taxon>
        <taxon>Mycenaceae</taxon>
        <taxon>Mycena</taxon>
    </lineage>
</organism>
<feature type="compositionally biased region" description="Basic and acidic residues" evidence="2">
    <location>
        <begin position="385"/>
        <end position="403"/>
    </location>
</feature>
<gene>
    <name evidence="4" type="ORF">MSAN_01978500</name>
</gene>
<evidence type="ECO:0000259" key="3">
    <source>
        <dbReference type="Pfam" id="PF18802"/>
    </source>
</evidence>
<feature type="compositionally biased region" description="Pro residues" evidence="2">
    <location>
        <begin position="290"/>
        <end position="299"/>
    </location>
</feature>
<accession>A0A8H6XNN2</accession>
<feature type="coiled-coil region" evidence="1">
    <location>
        <begin position="621"/>
        <end position="648"/>
    </location>
</feature>
<reference evidence="4" key="1">
    <citation type="submission" date="2020-05" db="EMBL/GenBank/DDBJ databases">
        <title>Mycena genomes resolve the evolution of fungal bioluminescence.</title>
        <authorList>
            <person name="Tsai I.J."/>
        </authorList>
    </citation>
    <scope>NUCLEOTIDE SEQUENCE</scope>
    <source>
        <strain evidence="4">160909Yilan</strain>
    </source>
</reference>
<evidence type="ECO:0000256" key="1">
    <source>
        <dbReference type="SAM" id="Coils"/>
    </source>
</evidence>